<reference evidence="3 4" key="2">
    <citation type="submission" date="2021-10" db="EMBL/GenBank/DDBJ databases">
        <authorList>
            <person name="Piombo E."/>
        </authorList>
    </citation>
    <scope>NUCLEOTIDE SEQUENCE [LARGE SCALE GENOMIC DNA]</scope>
</reference>
<dbReference type="PRINTS" id="PR00081">
    <property type="entry name" value="GDHRDH"/>
</dbReference>
<comment type="caution">
    <text evidence="3">The sequence shown here is derived from an EMBL/GenBank/DDBJ whole genome shotgun (WGS) entry which is preliminary data.</text>
</comment>
<sequence length="321" mass="35631">MAKYEAQHANPSGPGDTRPTAVQIVQDEELIGKLTDKVAFVTGANQGISLEIARALYVTRATVFLRVRDLNKGQEAIAKILSTSDHKFPNTLQAVELSLDSLESVRKATETFLTKSKQLNLLILNTGVMATPLSKTKDGFETQFGIIHLGHFLLANLLIPTLIQSSTPQFILRDSYDPWVSYIQSKTANIYFANELERRYGTKGVHRISMNPGNSTTILDQYLDQQTIEDAKKNTELMSYFKSPEQGAATAIYVAIGREWEGRGAIYLAECSQQGPTKSQNPLDTQDQGYASWAFNEPDAVKLWEISSELVGLERIHNSSD</sequence>
<protein>
    <submittedName>
        <fullName evidence="3">Uncharacterized protein</fullName>
    </submittedName>
</protein>
<proteinExistence type="inferred from homology"/>
<organism evidence="3 4">
    <name type="scientific">Clonostachys byssicola</name>
    <dbReference type="NCBI Taxonomy" id="160290"/>
    <lineage>
        <taxon>Eukaryota</taxon>
        <taxon>Fungi</taxon>
        <taxon>Dikarya</taxon>
        <taxon>Ascomycota</taxon>
        <taxon>Pezizomycotina</taxon>
        <taxon>Sordariomycetes</taxon>
        <taxon>Hypocreomycetidae</taxon>
        <taxon>Hypocreales</taxon>
        <taxon>Bionectriaceae</taxon>
        <taxon>Clonostachys</taxon>
    </lineage>
</organism>
<evidence type="ECO:0000313" key="4">
    <source>
        <dbReference type="Proteomes" id="UP000754883"/>
    </source>
</evidence>
<evidence type="ECO:0000313" key="3">
    <source>
        <dbReference type="EMBL" id="CAG9976103.1"/>
    </source>
</evidence>
<dbReference type="Pfam" id="PF00106">
    <property type="entry name" value="adh_short"/>
    <property type="match status" value="1"/>
</dbReference>
<dbReference type="InterPro" id="IPR036291">
    <property type="entry name" value="NAD(P)-bd_dom_sf"/>
</dbReference>
<evidence type="ECO:0000256" key="1">
    <source>
        <dbReference type="ARBA" id="ARBA00006484"/>
    </source>
</evidence>
<dbReference type="OrthoDB" id="191139at2759"/>
<dbReference type="Proteomes" id="UP000754883">
    <property type="component" value="Unassembled WGS sequence"/>
</dbReference>
<dbReference type="EMBL" id="CABFNO020001273">
    <property type="protein sequence ID" value="CAG9976103.1"/>
    <property type="molecule type" value="Genomic_DNA"/>
</dbReference>
<reference evidence="4" key="1">
    <citation type="submission" date="2019-06" db="EMBL/GenBank/DDBJ databases">
        <authorList>
            <person name="Broberg M."/>
        </authorList>
    </citation>
    <scope>NUCLEOTIDE SEQUENCE [LARGE SCALE GENOMIC DNA]</scope>
</reference>
<keyword evidence="4" id="KW-1185">Reference proteome</keyword>
<accession>A0A9N9TZE6</accession>
<dbReference type="PANTHER" id="PTHR24320">
    <property type="entry name" value="RETINOL DEHYDROGENASE"/>
    <property type="match status" value="1"/>
</dbReference>
<dbReference type="PANTHER" id="PTHR24320:SF272">
    <property type="entry name" value="NAD(P)-BINDING ROSSMANN-FOLD SUPERFAMILY PROTEIN"/>
    <property type="match status" value="1"/>
</dbReference>
<dbReference type="Gene3D" id="3.40.50.720">
    <property type="entry name" value="NAD(P)-binding Rossmann-like Domain"/>
    <property type="match status" value="1"/>
</dbReference>
<dbReference type="GO" id="GO:0016491">
    <property type="term" value="F:oxidoreductase activity"/>
    <property type="evidence" value="ECO:0007669"/>
    <property type="project" value="UniProtKB-KW"/>
</dbReference>
<comment type="similarity">
    <text evidence="1">Belongs to the short-chain dehydrogenases/reductases (SDR) family.</text>
</comment>
<name>A0A9N9TZE6_9HYPO</name>
<evidence type="ECO:0000256" key="2">
    <source>
        <dbReference type="ARBA" id="ARBA00023002"/>
    </source>
</evidence>
<dbReference type="InterPro" id="IPR002347">
    <property type="entry name" value="SDR_fam"/>
</dbReference>
<dbReference type="AlphaFoldDB" id="A0A9N9TZE6"/>
<keyword evidence="2" id="KW-0560">Oxidoreductase</keyword>
<dbReference type="SUPFAM" id="SSF51735">
    <property type="entry name" value="NAD(P)-binding Rossmann-fold domains"/>
    <property type="match status" value="1"/>
</dbReference>
<gene>
    <name evidence="3" type="ORF">CBYS24578_00014046</name>
</gene>